<dbReference type="CDD" id="cd03692">
    <property type="entry name" value="mtIF2_IVc"/>
    <property type="match status" value="1"/>
</dbReference>
<feature type="binding site" evidence="8">
    <location>
        <begin position="204"/>
        <end position="208"/>
    </location>
    <ligand>
        <name>GTP</name>
        <dbReference type="ChEBI" id="CHEBI:37565"/>
    </ligand>
</feature>
<proteinExistence type="inferred from homology"/>
<dbReference type="InterPro" id="IPR027417">
    <property type="entry name" value="P-loop_NTPase"/>
</dbReference>
<feature type="compositionally biased region" description="Basic and acidic residues" evidence="10">
    <location>
        <begin position="28"/>
        <end position="47"/>
    </location>
</feature>
<dbReference type="PANTHER" id="PTHR43381">
    <property type="entry name" value="TRANSLATION INITIATION FACTOR IF-2-RELATED"/>
    <property type="match status" value="1"/>
</dbReference>
<gene>
    <name evidence="8" type="primary">infB</name>
    <name evidence="12" type="ORF">DSOL_4764</name>
</gene>
<reference evidence="12 13" key="1">
    <citation type="submission" date="2016-09" db="EMBL/GenBank/DDBJ databases">
        <title>Complete genome of Desulfosporosinus sp. OL.</title>
        <authorList>
            <person name="Mardanov A."/>
            <person name="Beletsky A."/>
            <person name="Panova A."/>
            <person name="Karnachuk O."/>
            <person name="Ravin N."/>
        </authorList>
    </citation>
    <scope>NUCLEOTIDE SEQUENCE [LARGE SCALE GENOMIC DNA]</scope>
    <source>
        <strain evidence="12 13">OL</strain>
    </source>
</reference>
<evidence type="ECO:0000259" key="11">
    <source>
        <dbReference type="PROSITE" id="PS51722"/>
    </source>
</evidence>
<dbReference type="Pfam" id="PF11987">
    <property type="entry name" value="IF-2"/>
    <property type="match status" value="1"/>
</dbReference>
<dbReference type="FunFam" id="2.40.30.10:FF:000008">
    <property type="entry name" value="Translation initiation factor IF-2"/>
    <property type="match status" value="1"/>
</dbReference>
<dbReference type="HAMAP" id="MF_00100_B">
    <property type="entry name" value="IF_2_B"/>
    <property type="match status" value="1"/>
</dbReference>
<dbReference type="FunFam" id="3.40.50.300:FF:000019">
    <property type="entry name" value="Translation initiation factor IF-2"/>
    <property type="match status" value="1"/>
</dbReference>
<evidence type="ECO:0000313" key="12">
    <source>
        <dbReference type="EMBL" id="OLN27011.1"/>
    </source>
</evidence>
<dbReference type="Gene3D" id="3.40.50.300">
    <property type="entry name" value="P-loop containing nucleotide triphosphate hydrolases"/>
    <property type="match status" value="1"/>
</dbReference>
<protein>
    <recommendedName>
        <fullName evidence="2 8">Translation initiation factor IF-2</fullName>
    </recommendedName>
</protein>
<feature type="region of interest" description="Disordered" evidence="10">
    <location>
        <begin position="1"/>
        <end position="65"/>
    </location>
</feature>
<evidence type="ECO:0000256" key="2">
    <source>
        <dbReference type="ARBA" id="ARBA00020675"/>
    </source>
</evidence>
<dbReference type="Pfam" id="PF22042">
    <property type="entry name" value="EF-G_D2"/>
    <property type="match status" value="1"/>
</dbReference>
<keyword evidence="6 8" id="KW-0342">GTP-binding</keyword>
<dbReference type="SUPFAM" id="SSF52156">
    <property type="entry name" value="Initiation factor IF2/eIF5b, domain 3"/>
    <property type="match status" value="1"/>
</dbReference>
<dbReference type="InterPro" id="IPR009000">
    <property type="entry name" value="Transl_B-barrel_sf"/>
</dbReference>
<dbReference type="PROSITE" id="PS51722">
    <property type="entry name" value="G_TR_2"/>
    <property type="match status" value="1"/>
</dbReference>
<evidence type="ECO:0000256" key="9">
    <source>
        <dbReference type="RuleBase" id="RU000644"/>
    </source>
</evidence>
<dbReference type="InterPro" id="IPR053905">
    <property type="entry name" value="EF-G-like_DII"/>
</dbReference>
<evidence type="ECO:0000256" key="8">
    <source>
        <dbReference type="HAMAP-Rule" id="MF_00100"/>
    </source>
</evidence>
<dbReference type="GO" id="GO:0003743">
    <property type="term" value="F:translation initiation factor activity"/>
    <property type="evidence" value="ECO:0007669"/>
    <property type="project" value="UniProtKB-UniRule"/>
</dbReference>
<dbReference type="InterPro" id="IPR036925">
    <property type="entry name" value="TIF_IF2_dom3_sf"/>
</dbReference>
<keyword evidence="4 8" id="KW-0547">Nucleotide-binding</keyword>
<feature type="region of interest" description="G-domain" evidence="8">
    <location>
        <begin position="152"/>
        <end position="300"/>
    </location>
</feature>
<dbReference type="InterPro" id="IPR044145">
    <property type="entry name" value="IF2_II"/>
</dbReference>
<feature type="binding site" evidence="8">
    <location>
        <begin position="258"/>
        <end position="261"/>
    </location>
    <ligand>
        <name>GTP</name>
        <dbReference type="ChEBI" id="CHEBI:37565"/>
    </ligand>
</feature>
<dbReference type="GO" id="GO:0003924">
    <property type="term" value="F:GTPase activity"/>
    <property type="evidence" value="ECO:0007669"/>
    <property type="project" value="UniProtKB-UniRule"/>
</dbReference>
<evidence type="ECO:0000256" key="7">
    <source>
        <dbReference type="ARBA" id="ARBA00025162"/>
    </source>
</evidence>
<evidence type="ECO:0000256" key="3">
    <source>
        <dbReference type="ARBA" id="ARBA00022540"/>
    </source>
</evidence>
<comment type="similarity">
    <text evidence="1 8 9">Belongs to the TRAFAC class translation factor GTPase superfamily. Classic translation factor GTPase family. IF-2 subfamily.</text>
</comment>
<evidence type="ECO:0000256" key="5">
    <source>
        <dbReference type="ARBA" id="ARBA00022917"/>
    </source>
</evidence>
<dbReference type="GO" id="GO:0005525">
    <property type="term" value="F:GTP binding"/>
    <property type="evidence" value="ECO:0007669"/>
    <property type="project" value="UniProtKB-KW"/>
</dbReference>
<dbReference type="Gene3D" id="2.40.30.10">
    <property type="entry name" value="Translation factors"/>
    <property type="match status" value="2"/>
</dbReference>
<keyword evidence="13" id="KW-1185">Reference proteome</keyword>
<dbReference type="InterPro" id="IPR015760">
    <property type="entry name" value="TIF_IF2"/>
</dbReference>
<sequence length="650" mass="70410">MPSRAGAAAPSAPTINEQAKRQPPASKKAQDKAYERKREVEKERENAIRSPHRRFQKPPKKEVRDTTPKHIVIQESISVQDLASKMSRKAGELIKHLMNLGVMATINQELDAETATILAGEMGVTVEVKAEKSMAVIIDVEDAPEDLVFRPPVVTVMGHVDHGKTSLLDAIRTTHVTASEAGGITQHIGAYQVEINGQKITFLDTPGHEAFTAMRARGAQVTDIAVLVVAADDGVMPQTIEAINHAKAAGVPIIVAINKIDKENATPEKVKQELTEYGLVVEEWGGETIAVPVSAKTKLNIEQLLEMILLVAEVKDLKANPNRPAVGAVIEAELDKGKGPIATVLVSKGTLNIGDVAVSGCAFGRIKAMVDDKGRRVKKAGPSMPVEVQGLSEVPEAGETFYVVADEKLARQITSARIAVRKVEESKQTVVKVSLEDLFDKIKEGEIKELNIIIKADVQGSVEALRQSLLRLSTGEVRVNPIHGGVGAINKNDIMLASASNAIIIGFNVRPDTHTKATAELEGVDLRLYRVIYDAIEDVKAAMTGLLDPTFKEVVLGKVEVRQVFKVPKAGTVAGCMVTEGKIVRSAKVRVIRDGIVIHDGVMESLRRFKDDVKEVAEGFECGIGIEKFNDVKEGDIIEAFTMEEVKRTL</sequence>
<dbReference type="InterPro" id="IPR005225">
    <property type="entry name" value="Small_GTP-bd"/>
</dbReference>
<evidence type="ECO:0000313" key="13">
    <source>
        <dbReference type="Proteomes" id="UP000186102"/>
    </source>
</evidence>
<dbReference type="Pfam" id="PF00009">
    <property type="entry name" value="GTP_EFTU"/>
    <property type="match status" value="1"/>
</dbReference>
<dbReference type="Pfam" id="PF04760">
    <property type="entry name" value="IF2_N"/>
    <property type="match status" value="1"/>
</dbReference>
<feature type="domain" description="Tr-type G" evidence="11">
    <location>
        <begin position="149"/>
        <end position="318"/>
    </location>
</feature>
<dbReference type="InterPro" id="IPR000795">
    <property type="entry name" value="T_Tr_GTP-bd_dom"/>
</dbReference>
<feature type="binding site" evidence="8">
    <location>
        <begin position="158"/>
        <end position="165"/>
    </location>
    <ligand>
        <name>GTP</name>
        <dbReference type="ChEBI" id="CHEBI:37565"/>
    </ligand>
</feature>
<dbReference type="Proteomes" id="UP000186102">
    <property type="component" value="Unassembled WGS sequence"/>
</dbReference>
<keyword evidence="8" id="KW-0963">Cytoplasm</keyword>
<dbReference type="InterPro" id="IPR023115">
    <property type="entry name" value="TIF_IF2_dom3"/>
</dbReference>
<dbReference type="PROSITE" id="PS01176">
    <property type="entry name" value="IF2"/>
    <property type="match status" value="1"/>
</dbReference>
<dbReference type="SUPFAM" id="SSF50447">
    <property type="entry name" value="Translation proteins"/>
    <property type="match status" value="2"/>
</dbReference>
<dbReference type="AlphaFoldDB" id="A0A1Q8QI61"/>
<dbReference type="CDD" id="cd01887">
    <property type="entry name" value="IF2_eIF5B"/>
    <property type="match status" value="1"/>
</dbReference>
<comment type="caution">
    <text evidence="12">The sequence shown here is derived from an EMBL/GenBank/DDBJ whole genome shotgun (WGS) entry which is preliminary data.</text>
</comment>
<dbReference type="NCBIfam" id="TIGR00231">
    <property type="entry name" value="small_GTP"/>
    <property type="match status" value="1"/>
</dbReference>
<evidence type="ECO:0000256" key="10">
    <source>
        <dbReference type="SAM" id="MobiDB-lite"/>
    </source>
</evidence>
<dbReference type="InterPro" id="IPR000178">
    <property type="entry name" value="TF_IF2_bacterial-like"/>
</dbReference>
<dbReference type="InterPro" id="IPR006847">
    <property type="entry name" value="IF2_N"/>
</dbReference>
<keyword evidence="3 8" id="KW-0396">Initiation factor</keyword>
<dbReference type="FunFam" id="3.40.50.10050:FF:000001">
    <property type="entry name" value="Translation initiation factor IF-2"/>
    <property type="match status" value="1"/>
</dbReference>
<comment type="function">
    <text evidence="7 8 9">One of the essential components for the initiation of protein synthesis. Protects formylmethionyl-tRNA from spontaneous hydrolysis and promotes its binding to the 30S ribosomal subunits. Also involved in the hydrolysis of GTP during the formation of the 70S ribosomal complex.</text>
</comment>
<dbReference type="PANTHER" id="PTHR43381:SF5">
    <property type="entry name" value="TR-TYPE G DOMAIN-CONTAINING PROTEIN"/>
    <property type="match status" value="1"/>
</dbReference>
<organism evidence="12 13">
    <name type="scientific">Desulfosporosinus metallidurans</name>
    <dbReference type="NCBI Taxonomy" id="1888891"/>
    <lineage>
        <taxon>Bacteria</taxon>
        <taxon>Bacillati</taxon>
        <taxon>Bacillota</taxon>
        <taxon>Clostridia</taxon>
        <taxon>Eubacteriales</taxon>
        <taxon>Desulfitobacteriaceae</taxon>
        <taxon>Desulfosporosinus</taxon>
    </lineage>
</organism>
<dbReference type="NCBIfam" id="TIGR00487">
    <property type="entry name" value="IF-2"/>
    <property type="match status" value="1"/>
</dbReference>
<dbReference type="EMBL" id="MLBF01000065">
    <property type="protein sequence ID" value="OLN27011.1"/>
    <property type="molecule type" value="Genomic_DNA"/>
</dbReference>
<dbReference type="GO" id="GO:0005829">
    <property type="term" value="C:cytosol"/>
    <property type="evidence" value="ECO:0007669"/>
    <property type="project" value="TreeGrafter"/>
</dbReference>
<dbReference type="SUPFAM" id="SSF52540">
    <property type="entry name" value="P-loop containing nucleoside triphosphate hydrolases"/>
    <property type="match status" value="1"/>
</dbReference>
<dbReference type="STRING" id="1888891.DSOL_4764"/>
<dbReference type="FunFam" id="2.40.30.10:FF:000007">
    <property type="entry name" value="Translation initiation factor IF-2"/>
    <property type="match status" value="1"/>
</dbReference>
<dbReference type="CDD" id="cd03702">
    <property type="entry name" value="IF2_mtIF2_II"/>
    <property type="match status" value="1"/>
</dbReference>
<evidence type="ECO:0000256" key="4">
    <source>
        <dbReference type="ARBA" id="ARBA00022741"/>
    </source>
</evidence>
<comment type="subcellular location">
    <subcellularLocation>
        <location evidence="8">Cytoplasm</location>
    </subcellularLocation>
</comment>
<evidence type="ECO:0000256" key="1">
    <source>
        <dbReference type="ARBA" id="ARBA00007733"/>
    </source>
</evidence>
<dbReference type="Gene3D" id="3.40.50.10050">
    <property type="entry name" value="Translation initiation factor IF- 2, domain 3"/>
    <property type="match status" value="1"/>
</dbReference>
<accession>A0A1Q8QI61</accession>
<evidence type="ECO:0000256" key="6">
    <source>
        <dbReference type="ARBA" id="ARBA00023134"/>
    </source>
</evidence>
<keyword evidence="5 8" id="KW-0648">Protein biosynthesis</keyword>
<feature type="compositionally biased region" description="Low complexity" evidence="10">
    <location>
        <begin position="1"/>
        <end position="13"/>
    </location>
</feature>
<name>A0A1Q8QI61_9FIRM</name>